<gene>
    <name evidence="4" type="ORF">DFP98_11972</name>
</gene>
<dbReference type="OrthoDB" id="9792148at2"/>
<dbReference type="Proteomes" id="UP000256977">
    <property type="component" value="Unassembled WGS sequence"/>
</dbReference>
<evidence type="ECO:0000313" key="4">
    <source>
        <dbReference type="EMBL" id="RED65433.1"/>
    </source>
</evidence>
<dbReference type="GO" id="GO:0003677">
    <property type="term" value="F:DNA binding"/>
    <property type="evidence" value="ECO:0007669"/>
    <property type="project" value="UniProtKB-KW"/>
</dbReference>
<comment type="similarity">
    <text evidence="1">Belongs to the CdaR family.</text>
</comment>
<dbReference type="InterPro" id="IPR041522">
    <property type="entry name" value="CdaR_GGDEF"/>
</dbReference>
<reference evidence="4 5" key="1">
    <citation type="submission" date="2018-07" db="EMBL/GenBank/DDBJ databases">
        <title>Genomic Encyclopedia of Type Strains, Phase III (KMG-III): the genomes of soil and plant-associated and newly described type strains.</title>
        <authorList>
            <person name="Whitman W."/>
        </authorList>
    </citation>
    <scope>NUCLEOTIDE SEQUENCE [LARGE SCALE GENOMIC DNA]</scope>
    <source>
        <strain evidence="4 5">CECT 7287</strain>
    </source>
</reference>
<evidence type="ECO:0000259" key="2">
    <source>
        <dbReference type="Pfam" id="PF13556"/>
    </source>
</evidence>
<keyword evidence="4" id="KW-0238">DNA-binding</keyword>
<comment type="caution">
    <text evidence="4">The sequence shown here is derived from an EMBL/GenBank/DDBJ whole genome shotgun (WGS) entry which is preliminary data.</text>
</comment>
<dbReference type="PANTHER" id="PTHR33744:SF1">
    <property type="entry name" value="DNA-BINDING TRANSCRIPTIONAL ACTIVATOR ADER"/>
    <property type="match status" value="1"/>
</dbReference>
<keyword evidence="5" id="KW-1185">Reference proteome</keyword>
<evidence type="ECO:0000313" key="5">
    <source>
        <dbReference type="Proteomes" id="UP000256977"/>
    </source>
</evidence>
<feature type="domain" description="PucR C-terminal helix-turn-helix" evidence="2">
    <location>
        <begin position="349"/>
        <end position="404"/>
    </location>
</feature>
<organism evidence="4 5">
    <name type="scientific">Cohnella phaseoli</name>
    <dbReference type="NCBI Taxonomy" id="456490"/>
    <lineage>
        <taxon>Bacteria</taxon>
        <taxon>Bacillati</taxon>
        <taxon>Bacillota</taxon>
        <taxon>Bacilli</taxon>
        <taxon>Bacillales</taxon>
        <taxon>Paenibacillaceae</taxon>
        <taxon>Cohnella</taxon>
    </lineage>
</organism>
<dbReference type="PANTHER" id="PTHR33744">
    <property type="entry name" value="CARBOHYDRATE DIACID REGULATOR"/>
    <property type="match status" value="1"/>
</dbReference>
<protein>
    <submittedName>
        <fullName evidence="4">DNA-binding PucR family transcriptional regulator</fullName>
    </submittedName>
</protein>
<dbReference type="RefSeq" id="WP_116062837.1">
    <property type="nucleotide sequence ID" value="NZ_QRDZ01000019.1"/>
</dbReference>
<dbReference type="InterPro" id="IPR051448">
    <property type="entry name" value="CdaR-like_regulators"/>
</dbReference>
<accession>A0A3D9IUG0</accession>
<evidence type="ECO:0000259" key="3">
    <source>
        <dbReference type="Pfam" id="PF17853"/>
    </source>
</evidence>
<dbReference type="AlphaFoldDB" id="A0A3D9IUG0"/>
<dbReference type="EMBL" id="QRDZ01000019">
    <property type="protein sequence ID" value="RED65433.1"/>
    <property type="molecule type" value="Genomic_DNA"/>
</dbReference>
<dbReference type="Pfam" id="PF13556">
    <property type="entry name" value="HTH_30"/>
    <property type="match status" value="1"/>
</dbReference>
<dbReference type="Gene3D" id="1.10.10.2840">
    <property type="entry name" value="PucR C-terminal helix-turn-helix domain"/>
    <property type="match status" value="1"/>
</dbReference>
<sequence length="419" mass="47529">MHAYPPLAQTYANLEALADAISESLESQVTIEDENHNVMAYSSHRQESDSARISTIIGRRVPDEVTAGLRKAGILQQLETSDVALRIPAMPEIGLGPRLTVCIKNHNSVLGYIWIVDTGRLIAGEAERVAEKAADIAKLYLLRQRSWGTKQRKLQDEFFWKLLTTRNGSAAQLRQEAQSISVRLPDKYWIVIHDFGAIIESSVIERIRNTVSAFSTIDAHFLMSDRNQLIGLYSHPLKTSDKGVLLSFIKGFIEHWDDASESPSVISAGCSRQYDDYGQAWRAYQEALSVLEMKKRLPYHTRDIFRYDDMGVFADLPAVIELRRSSGRQSPLLMKLREHDQEHKADLNRSLSVYLSCNTSLKEAASILHVHVNTLTYRLNRIAEITGLNLRNTNTMVSIYLDLLVEEHEYINQIFSRGE</sequence>
<proteinExistence type="inferred from homology"/>
<dbReference type="Pfam" id="PF17853">
    <property type="entry name" value="GGDEF_2"/>
    <property type="match status" value="1"/>
</dbReference>
<name>A0A3D9IUG0_9BACL</name>
<dbReference type="InterPro" id="IPR042070">
    <property type="entry name" value="PucR_C-HTH_sf"/>
</dbReference>
<feature type="domain" description="CdaR GGDEF-like" evidence="3">
    <location>
        <begin position="169"/>
        <end position="293"/>
    </location>
</feature>
<dbReference type="InterPro" id="IPR025736">
    <property type="entry name" value="PucR_C-HTH_dom"/>
</dbReference>
<evidence type="ECO:0000256" key="1">
    <source>
        <dbReference type="ARBA" id="ARBA00006754"/>
    </source>
</evidence>